<name>A0A1H9UPC8_9GAMM</name>
<protein>
    <submittedName>
        <fullName evidence="1">Uncharacterized protein</fullName>
    </submittedName>
</protein>
<dbReference type="Proteomes" id="UP000198505">
    <property type="component" value="Unassembled WGS sequence"/>
</dbReference>
<dbReference type="AlphaFoldDB" id="A0A1H9UPC8"/>
<accession>A0A1H9UPC8</accession>
<sequence length="50" mass="5500">MGFLNLNVDQSSVGTKWDTFDDDTEAPASVVQRLFGLLGTGNICRLGRKR</sequence>
<dbReference type="EMBL" id="FOGS01000007">
    <property type="protein sequence ID" value="SES11325.1"/>
    <property type="molecule type" value="Genomic_DNA"/>
</dbReference>
<evidence type="ECO:0000313" key="2">
    <source>
        <dbReference type="Proteomes" id="UP000198505"/>
    </source>
</evidence>
<gene>
    <name evidence="1" type="ORF">SAMN04487958_107135</name>
</gene>
<reference evidence="2" key="1">
    <citation type="submission" date="2016-10" db="EMBL/GenBank/DDBJ databases">
        <authorList>
            <person name="Varghese N."/>
            <person name="Submissions S."/>
        </authorList>
    </citation>
    <scope>NUCLEOTIDE SEQUENCE [LARGE SCALE GENOMIC DNA]</scope>
    <source>
        <strain evidence="2">CGMCC 1.6495</strain>
    </source>
</reference>
<evidence type="ECO:0000313" key="1">
    <source>
        <dbReference type="EMBL" id="SES11325.1"/>
    </source>
</evidence>
<keyword evidence="2" id="KW-1185">Reference proteome</keyword>
<proteinExistence type="predicted"/>
<dbReference type="STRING" id="416874.SAMN04487958_107135"/>
<organism evidence="1 2">
    <name type="scientific">Vreelandella subterranea</name>
    <dbReference type="NCBI Taxonomy" id="416874"/>
    <lineage>
        <taxon>Bacteria</taxon>
        <taxon>Pseudomonadati</taxon>
        <taxon>Pseudomonadota</taxon>
        <taxon>Gammaproteobacteria</taxon>
        <taxon>Oceanospirillales</taxon>
        <taxon>Halomonadaceae</taxon>
        <taxon>Vreelandella</taxon>
    </lineage>
</organism>